<gene>
    <name evidence="8" type="ORF">CAUJ_LOCUS7283</name>
</gene>
<protein>
    <recommendedName>
        <fullName evidence="7">Calpain catalytic domain-containing protein</fullName>
    </recommendedName>
</protein>
<dbReference type="InterPro" id="IPR000169">
    <property type="entry name" value="Pept_cys_AS"/>
</dbReference>
<keyword evidence="4 6" id="KW-0788">Thiol protease</keyword>
<dbReference type="Pfam" id="PF01067">
    <property type="entry name" value="Calpain_III"/>
    <property type="match status" value="1"/>
</dbReference>
<comment type="caution">
    <text evidence="8">The sequence shown here is derived from an EMBL/GenBank/DDBJ whole genome shotgun (WGS) entry which is preliminary data.</text>
</comment>
<accession>A0A8S1H709</accession>
<feature type="active site" evidence="5 6">
    <location>
        <position position="80"/>
    </location>
</feature>
<dbReference type="PANTHER" id="PTHR10183">
    <property type="entry name" value="CALPAIN"/>
    <property type="match status" value="1"/>
</dbReference>
<dbReference type="InterPro" id="IPR038765">
    <property type="entry name" value="Papain-like_cys_pep_sf"/>
</dbReference>
<dbReference type="SUPFAM" id="SSF49758">
    <property type="entry name" value="Calpain large subunit, middle domain (domain III)"/>
    <property type="match status" value="1"/>
</dbReference>
<dbReference type="Gene3D" id="2.60.120.380">
    <property type="match status" value="1"/>
</dbReference>
<dbReference type="CDD" id="cd00214">
    <property type="entry name" value="Calpain_III"/>
    <property type="match status" value="1"/>
</dbReference>
<dbReference type="InterPro" id="IPR022684">
    <property type="entry name" value="Calpain_cysteine_protease"/>
</dbReference>
<evidence type="ECO:0000259" key="7">
    <source>
        <dbReference type="PROSITE" id="PS50203"/>
    </source>
</evidence>
<dbReference type="Pfam" id="PF00648">
    <property type="entry name" value="Peptidase_C2"/>
    <property type="match status" value="1"/>
</dbReference>
<reference evidence="8" key="1">
    <citation type="submission" date="2020-10" db="EMBL/GenBank/DDBJ databases">
        <authorList>
            <person name="Kikuchi T."/>
        </authorList>
    </citation>
    <scope>NUCLEOTIDE SEQUENCE</scope>
    <source>
        <strain evidence="8">NKZ352</strain>
    </source>
</reference>
<dbReference type="SMART" id="SM00230">
    <property type="entry name" value="CysPc"/>
    <property type="match status" value="1"/>
</dbReference>
<evidence type="ECO:0000256" key="5">
    <source>
        <dbReference type="PIRSR" id="PIRSR622684-1"/>
    </source>
</evidence>
<dbReference type="InterPro" id="IPR036213">
    <property type="entry name" value="Calpain_III_sf"/>
</dbReference>
<evidence type="ECO:0000256" key="2">
    <source>
        <dbReference type="ARBA" id="ARBA00022670"/>
    </source>
</evidence>
<dbReference type="GO" id="GO:0004198">
    <property type="term" value="F:calcium-dependent cysteine-type endopeptidase activity"/>
    <property type="evidence" value="ECO:0007669"/>
    <property type="project" value="InterPro"/>
</dbReference>
<dbReference type="CDD" id="cd00044">
    <property type="entry name" value="CysPc"/>
    <property type="match status" value="1"/>
</dbReference>
<dbReference type="InterPro" id="IPR001300">
    <property type="entry name" value="Peptidase_C2_calpain_cat"/>
</dbReference>
<organism evidence="8 9">
    <name type="scientific">Caenorhabditis auriculariae</name>
    <dbReference type="NCBI Taxonomy" id="2777116"/>
    <lineage>
        <taxon>Eukaryota</taxon>
        <taxon>Metazoa</taxon>
        <taxon>Ecdysozoa</taxon>
        <taxon>Nematoda</taxon>
        <taxon>Chromadorea</taxon>
        <taxon>Rhabditida</taxon>
        <taxon>Rhabditina</taxon>
        <taxon>Rhabditomorpha</taxon>
        <taxon>Rhabditoidea</taxon>
        <taxon>Rhabditidae</taxon>
        <taxon>Peloderinae</taxon>
        <taxon>Caenorhabditis</taxon>
    </lineage>
</organism>
<dbReference type="PROSITE" id="PS00139">
    <property type="entry name" value="THIOL_PROTEASE_CYS"/>
    <property type="match status" value="1"/>
</dbReference>
<dbReference type="Proteomes" id="UP000835052">
    <property type="component" value="Unassembled WGS sequence"/>
</dbReference>
<dbReference type="GO" id="GO:0006508">
    <property type="term" value="P:proteolysis"/>
    <property type="evidence" value="ECO:0007669"/>
    <property type="project" value="UniProtKB-KW"/>
</dbReference>
<evidence type="ECO:0000313" key="8">
    <source>
        <dbReference type="EMBL" id="CAD6191364.1"/>
    </source>
</evidence>
<dbReference type="InterPro" id="IPR022682">
    <property type="entry name" value="Calpain_domain_III"/>
</dbReference>
<evidence type="ECO:0000256" key="3">
    <source>
        <dbReference type="ARBA" id="ARBA00022801"/>
    </source>
</evidence>
<dbReference type="PANTHER" id="PTHR10183:SF379">
    <property type="entry name" value="CALPAIN-5"/>
    <property type="match status" value="1"/>
</dbReference>
<dbReference type="GO" id="GO:0005737">
    <property type="term" value="C:cytoplasm"/>
    <property type="evidence" value="ECO:0007669"/>
    <property type="project" value="TreeGrafter"/>
</dbReference>
<dbReference type="Gene3D" id="3.90.70.10">
    <property type="entry name" value="Cysteine proteinases"/>
    <property type="match status" value="1"/>
</dbReference>
<name>A0A8S1H709_9PELO</name>
<dbReference type="SMART" id="SM00720">
    <property type="entry name" value="calpain_III"/>
    <property type="match status" value="1"/>
</dbReference>
<proteinExistence type="inferred from homology"/>
<dbReference type="InterPro" id="IPR033883">
    <property type="entry name" value="C2_III"/>
</dbReference>
<dbReference type="OrthoDB" id="424753at2759"/>
<evidence type="ECO:0000256" key="1">
    <source>
        <dbReference type="ARBA" id="ARBA00007623"/>
    </source>
</evidence>
<keyword evidence="3 6" id="KW-0378">Hydrolase</keyword>
<dbReference type="AlphaFoldDB" id="A0A8S1H709"/>
<sequence length="622" mass="70584">MKELRRFGDQHYEKLRKGCLKSGHLFVDTLFPPTNGSLFLEEGRSSDIVWKRPAELHEDPHLFVEGASANDVTQGILGNCWFVSACSALTHNQTLLDRVIPYGNAQEWSPKNRYAGIFRFRFWRFGVWVEVVIDDLLPTRDGKLLFARSKTPNEFWSALLEKAFAKLYGCYENLVGGHLSDALQDVSSGVAETLNVKKFLKEDIQDKSGRLYDNLKTAFDNGALIVAAIAARTKEEIEESLDCGLVKGHAYAVSAVLSIDLNRIPNRSSIRSLLLGSKEKQKLIRLQNPWGEKEWNGEWSDNSSEWLNVSDEKKLELNVTVDEDGDFWMPWESFVYYFTDISLCQLFNTNIFSLSKRYHEEVVHDEWTTHGKKSGAPDDRAGGCLNFPATFCNNPQYSFDVPMDDCEIMFALTQREVSEGMKKREPYVTIGMHLMRVENNRVHRVHQAMQAVGTSEYANARSVFLHLRSLAAGRYVLMPTTYAPREQTNFLLRMYSDQKVRLTPLTKHSPKLGLFGCKSAQSVTRITIHGAALDLATDGVRAYAVLICNGKEVSNGDFFAVEISHVWEDRQMARDHLIGRAPIVALIDNENRQSKYELLDDSRRTTASVDVTVSAFDDPMYL</sequence>
<dbReference type="PRINTS" id="PR00704">
    <property type="entry name" value="CALPAIN"/>
</dbReference>
<dbReference type="InterPro" id="IPR022683">
    <property type="entry name" value="Calpain_III"/>
</dbReference>
<feature type="active site" evidence="5 6">
    <location>
        <position position="288"/>
    </location>
</feature>
<evidence type="ECO:0000313" key="9">
    <source>
        <dbReference type="Proteomes" id="UP000835052"/>
    </source>
</evidence>
<comment type="similarity">
    <text evidence="1">Belongs to the peptidase C2 family.</text>
</comment>
<keyword evidence="2 6" id="KW-0645">Protease</keyword>
<dbReference type="SUPFAM" id="SSF54001">
    <property type="entry name" value="Cysteine proteinases"/>
    <property type="match status" value="1"/>
</dbReference>
<evidence type="ECO:0000256" key="6">
    <source>
        <dbReference type="PROSITE-ProRule" id="PRU00239"/>
    </source>
</evidence>
<dbReference type="EMBL" id="CAJGYM010000020">
    <property type="protein sequence ID" value="CAD6191364.1"/>
    <property type="molecule type" value="Genomic_DNA"/>
</dbReference>
<keyword evidence="9" id="KW-1185">Reference proteome</keyword>
<evidence type="ECO:0000256" key="4">
    <source>
        <dbReference type="ARBA" id="ARBA00022807"/>
    </source>
</evidence>
<dbReference type="FunFam" id="3.90.70.10:FF:000114">
    <property type="entry name" value="Calpain a"/>
    <property type="match status" value="1"/>
</dbReference>
<dbReference type="PROSITE" id="PS50203">
    <property type="entry name" value="CALPAIN_CAT"/>
    <property type="match status" value="1"/>
</dbReference>
<feature type="domain" description="Calpain catalytic" evidence="7">
    <location>
        <begin position="25"/>
        <end position="347"/>
    </location>
</feature>
<feature type="active site" evidence="5 6">
    <location>
        <position position="249"/>
    </location>
</feature>